<feature type="domain" description="HEPN" evidence="1">
    <location>
        <begin position="10"/>
        <end position="129"/>
    </location>
</feature>
<dbReference type="AlphaFoldDB" id="A0A8T4CNT7"/>
<sequence length="248" mass="29177">MEQKAGLKYLKKAKSNLNSSKILYENGEKINAVYFLQQTVELLSKSFLMYLGAEEKQLKKWIGHDCIMLHEIFNIYNDMLKKQGIMPIDEAQKYIKKIHYTTIPEIFKDSEHRYLDENGKKTKEYTKIIDKYAKMAKKLDIQKMIQINKHYHTKSDMVLLLKPNSNLNIKFPTSLLYYTGLLNDISIDLLNLTVMFPDGAINQIRYTTDTKNVKKYLSNYKEICDILDKCIYTLEILINEYQDINSLN</sequence>
<protein>
    <recommendedName>
        <fullName evidence="1">HEPN domain-containing protein</fullName>
    </recommendedName>
</protein>
<reference evidence="2" key="1">
    <citation type="submission" date="2021-01" db="EMBL/GenBank/DDBJ databases">
        <title>Genomic Encyclopedia of Type Strains, Phase IV (KMG-V): Genome sequencing to study the core and pangenomes of soil and plant-associated prokaryotes.</title>
        <authorList>
            <person name="Whitman W."/>
        </authorList>
    </citation>
    <scope>NUCLEOTIDE SEQUENCE</scope>
    <source>
        <strain evidence="2">RC</strain>
    </source>
</reference>
<dbReference type="PROSITE" id="PS50910">
    <property type="entry name" value="HEPN"/>
    <property type="match status" value="1"/>
</dbReference>
<name>A0A8T4CNT7_METMI</name>
<accession>A0A8T4CNT7</accession>
<dbReference type="Proteomes" id="UP000742560">
    <property type="component" value="Unassembled WGS sequence"/>
</dbReference>
<dbReference type="Gene3D" id="1.20.120.330">
    <property type="entry name" value="Nucleotidyltransferases domain 2"/>
    <property type="match status" value="1"/>
</dbReference>
<dbReference type="Pfam" id="PF05168">
    <property type="entry name" value="HEPN"/>
    <property type="match status" value="1"/>
</dbReference>
<organism evidence="2 4">
    <name type="scientific">Methanococcus maripaludis</name>
    <name type="common">Methanococcus deltae</name>
    <dbReference type="NCBI Taxonomy" id="39152"/>
    <lineage>
        <taxon>Archaea</taxon>
        <taxon>Methanobacteriati</taxon>
        <taxon>Methanobacteriota</taxon>
        <taxon>Methanomada group</taxon>
        <taxon>Methanococci</taxon>
        <taxon>Methanococcales</taxon>
        <taxon>Methanococcaceae</taxon>
        <taxon>Methanococcus</taxon>
    </lineage>
</organism>
<evidence type="ECO:0000313" key="4">
    <source>
        <dbReference type="Proteomes" id="UP000722095"/>
    </source>
</evidence>
<dbReference type="RefSeq" id="WP_204936396.1">
    <property type="nucleotide sequence ID" value="NZ_JAFBBC010000001.1"/>
</dbReference>
<dbReference type="Proteomes" id="UP000722095">
    <property type="component" value="Unassembled WGS sequence"/>
</dbReference>
<dbReference type="EMBL" id="JAFBBC010000001">
    <property type="protein sequence ID" value="MBM7408426.1"/>
    <property type="molecule type" value="Genomic_DNA"/>
</dbReference>
<dbReference type="EMBL" id="JAGINF010000006">
    <property type="protein sequence ID" value="MBP2220096.1"/>
    <property type="molecule type" value="Genomic_DNA"/>
</dbReference>
<dbReference type="InterPro" id="IPR007842">
    <property type="entry name" value="HEPN_dom"/>
</dbReference>
<reference evidence="3" key="2">
    <citation type="submission" date="2021-03" db="EMBL/GenBank/DDBJ databases">
        <title>Genomic Encyclopedia of Type Strains, Phase IV (KMG-IV): sequencing the most valuable type-strain genomes for metagenomic binning, comparative biology and taxonomic classification.</title>
        <authorList>
            <person name="Goeker M."/>
        </authorList>
    </citation>
    <scope>NUCLEOTIDE SEQUENCE</scope>
    <source>
        <strain evidence="3">DSM 2771</strain>
    </source>
</reference>
<comment type="caution">
    <text evidence="2">The sequence shown here is derived from an EMBL/GenBank/DDBJ whole genome shotgun (WGS) entry which is preliminary data.</text>
</comment>
<evidence type="ECO:0000259" key="1">
    <source>
        <dbReference type="PROSITE" id="PS50910"/>
    </source>
</evidence>
<evidence type="ECO:0000313" key="3">
    <source>
        <dbReference type="EMBL" id="MBP2220096.1"/>
    </source>
</evidence>
<proteinExistence type="predicted"/>
<gene>
    <name evidence="2" type="ORF">HNP85_000098</name>
    <name evidence="3" type="ORF">J2745_001603</name>
</gene>
<evidence type="ECO:0000313" key="2">
    <source>
        <dbReference type="EMBL" id="MBM7408426.1"/>
    </source>
</evidence>